<sequence>MIVPPCMITISHESHSIATLAHFLTLVSECFYRVGTHLFFTSTGW</sequence>
<protein>
    <submittedName>
        <fullName evidence="1">Uncharacterized protein</fullName>
    </submittedName>
</protein>
<name>A0A396HES0_MEDTR</name>
<proteinExistence type="predicted"/>
<dbReference type="Gramene" id="rna34012">
    <property type="protein sequence ID" value="RHN49795.1"/>
    <property type="gene ID" value="gene34012"/>
</dbReference>
<evidence type="ECO:0000313" key="1">
    <source>
        <dbReference type="EMBL" id="RHN49795.1"/>
    </source>
</evidence>
<comment type="caution">
    <text evidence="1">The sequence shown here is derived from an EMBL/GenBank/DDBJ whole genome shotgun (WGS) entry which is preliminary data.</text>
</comment>
<reference evidence="1" key="1">
    <citation type="journal article" date="2018" name="Nat. Plants">
        <title>Whole-genome landscape of Medicago truncatula symbiotic genes.</title>
        <authorList>
            <person name="Pecrix Y."/>
            <person name="Gamas P."/>
            <person name="Carrere S."/>
        </authorList>
    </citation>
    <scope>NUCLEOTIDE SEQUENCE</scope>
    <source>
        <tissue evidence="1">Leaves</tissue>
    </source>
</reference>
<accession>A0A396HES0</accession>
<organism evidence="1">
    <name type="scientific">Medicago truncatula</name>
    <name type="common">Barrel medic</name>
    <name type="synonym">Medicago tribuloides</name>
    <dbReference type="NCBI Taxonomy" id="3880"/>
    <lineage>
        <taxon>Eukaryota</taxon>
        <taxon>Viridiplantae</taxon>
        <taxon>Streptophyta</taxon>
        <taxon>Embryophyta</taxon>
        <taxon>Tracheophyta</taxon>
        <taxon>Spermatophyta</taxon>
        <taxon>Magnoliopsida</taxon>
        <taxon>eudicotyledons</taxon>
        <taxon>Gunneridae</taxon>
        <taxon>Pentapetalae</taxon>
        <taxon>rosids</taxon>
        <taxon>fabids</taxon>
        <taxon>Fabales</taxon>
        <taxon>Fabaceae</taxon>
        <taxon>Papilionoideae</taxon>
        <taxon>50 kb inversion clade</taxon>
        <taxon>NPAAA clade</taxon>
        <taxon>Hologalegina</taxon>
        <taxon>IRL clade</taxon>
        <taxon>Trifolieae</taxon>
        <taxon>Medicago</taxon>
    </lineage>
</organism>
<dbReference type="EMBL" id="PSQE01000006">
    <property type="protein sequence ID" value="RHN49795.1"/>
    <property type="molecule type" value="Genomic_DNA"/>
</dbReference>
<gene>
    <name evidence="1" type="ORF">MtrunA17_Chr6g0450451</name>
</gene>
<dbReference type="Proteomes" id="UP000265566">
    <property type="component" value="Chromosome 6"/>
</dbReference>
<dbReference type="AlphaFoldDB" id="A0A396HES0"/>